<evidence type="ECO:0000256" key="5">
    <source>
        <dbReference type="ARBA" id="ARBA00022833"/>
    </source>
</evidence>
<dbReference type="PANTHER" id="PTHR45962:SF1">
    <property type="entry name" value="N-FATTY-ACYL-AMINO ACID SYNTHASE_HYDROLASE PM20D1"/>
    <property type="match status" value="1"/>
</dbReference>
<dbReference type="PIRSF" id="PIRSF037217">
    <property type="entry name" value="Carboxypeptidase_S"/>
    <property type="match status" value="1"/>
</dbReference>
<dbReference type="FunFam" id="3.40.630.10:FF:000027">
    <property type="entry name" value="N-fatty-acyl-amino acid synthase/hydrolase PM20D1"/>
    <property type="match status" value="1"/>
</dbReference>
<dbReference type="Gene3D" id="3.30.70.360">
    <property type="match status" value="1"/>
</dbReference>
<keyword evidence="4" id="KW-0378">Hydrolase</keyword>
<evidence type="ECO:0000259" key="8">
    <source>
        <dbReference type="Pfam" id="PF07687"/>
    </source>
</evidence>
<feature type="binding site" evidence="7">
    <location>
        <position position="116"/>
    </location>
    <ligand>
        <name>Zn(2+)</name>
        <dbReference type="ChEBI" id="CHEBI:29105"/>
        <label>2</label>
    </ligand>
</feature>
<evidence type="ECO:0000256" key="7">
    <source>
        <dbReference type="PIRSR" id="PIRSR037217-2"/>
    </source>
</evidence>
<accession>W9YQL5</accession>
<dbReference type="GO" id="GO:0004181">
    <property type="term" value="F:metallocarboxypeptidase activity"/>
    <property type="evidence" value="ECO:0007669"/>
    <property type="project" value="InterPro"/>
</dbReference>
<dbReference type="InterPro" id="IPR047177">
    <property type="entry name" value="Pept_M20A"/>
</dbReference>
<dbReference type="CDD" id="cd05674">
    <property type="entry name" value="M20_yscS"/>
    <property type="match status" value="1"/>
</dbReference>
<comment type="caution">
    <text evidence="9">The sequence shown here is derived from an EMBL/GenBank/DDBJ whole genome shotgun (WGS) entry which is preliminary data.</text>
</comment>
<name>W9YQL5_9EURO</name>
<feature type="binding site" evidence="7">
    <location>
        <position position="216"/>
    </location>
    <ligand>
        <name>Zn(2+)</name>
        <dbReference type="ChEBI" id="CHEBI:29105"/>
        <label>2</label>
    </ligand>
</feature>
<dbReference type="Gene3D" id="3.40.630.10">
    <property type="entry name" value="Zn peptidases"/>
    <property type="match status" value="1"/>
</dbReference>
<evidence type="ECO:0000313" key="9">
    <source>
        <dbReference type="EMBL" id="EXJ95212.1"/>
    </source>
</evidence>
<dbReference type="GeneID" id="19155240"/>
<dbReference type="GO" id="GO:0051603">
    <property type="term" value="P:proteolysis involved in protein catabolic process"/>
    <property type="evidence" value="ECO:0007669"/>
    <property type="project" value="TreeGrafter"/>
</dbReference>
<dbReference type="GO" id="GO:0046872">
    <property type="term" value="F:metal ion binding"/>
    <property type="evidence" value="ECO:0007669"/>
    <property type="project" value="UniProtKB-KW"/>
</dbReference>
<comment type="similarity">
    <text evidence="1">Belongs to the peptidase M20A family.</text>
</comment>
<feature type="binding site" evidence="7">
    <location>
        <position position="493"/>
    </location>
    <ligand>
        <name>Zn(2+)</name>
        <dbReference type="ChEBI" id="CHEBI:29105"/>
        <label>1</label>
    </ligand>
</feature>
<keyword evidence="10" id="KW-1185">Reference proteome</keyword>
<evidence type="ECO:0000256" key="6">
    <source>
        <dbReference type="PIRSR" id="PIRSR037217-1"/>
    </source>
</evidence>
<dbReference type="STRING" id="1182541.W9YQL5"/>
<feature type="active site" evidence="6">
    <location>
        <position position="118"/>
    </location>
</feature>
<keyword evidence="5 7" id="KW-0862">Zinc</keyword>
<dbReference type="eggNOG" id="KOG2275">
    <property type="taxonomic scope" value="Eukaryota"/>
</dbReference>
<dbReference type="OrthoDB" id="3064516at2759"/>
<dbReference type="SUPFAM" id="SSF55031">
    <property type="entry name" value="Bacterial exopeptidase dimerisation domain"/>
    <property type="match status" value="1"/>
</dbReference>
<dbReference type="PANTHER" id="PTHR45962">
    <property type="entry name" value="N-FATTY-ACYL-AMINO ACID SYNTHASE/HYDROLASE PM20D1"/>
    <property type="match status" value="1"/>
</dbReference>
<evidence type="ECO:0000256" key="3">
    <source>
        <dbReference type="ARBA" id="ARBA00022723"/>
    </source>
</evidence>
<dbReference type="Proteomes" id="UP000019484">
    <property type="component" value="Unassembled WGS sequence"/>
</dbReference>
<gene>
    <name evidence="9" type="ORF">A1O1_00332</name>
</gene>
<dbReference type="InterPro" id="IPR001261">
    <property type="entry name" value="ArgE/DapE_CS"/>
</dbReference>
<dbReference type="GO" id="GO:0000328">
    <property type="term" value="C:fungal-type vacuole lumen"/>
    <property type="evidence" value="ECO:0007669"/>
    <property type="project" value="TreeGrafter"/>
</dbReference>
<dbReference type="InterPro" id="IPR017141">
    <property type="entry name" value="Pept_M20_carboxypep"/>
</dbReference>
<sequence length="523" mass="59041">MVLDRHFHQPPVLHPRRRQDITEKNVDVLFQSPDFQDTIAQRLAGAVRVPTITYDGMRPVGEDPRWEIFFEFSAYLKKAFPRVYQALTTETINEHGLLYTWQGSEKTLKPLLFMAHSDVVPAGDSTSKEWTYPPFSGHYDGEFIWGRGSEDDKSNLIAMLTAIDCLLQCNFRPDRTLIVAVGFDEEGGADQSYGARCLAETLRGRYGENGLEMIFDEGIAGIEHRFGTDFALPATAEKGYVDVTVTVRLPGGHSSTPPDHTAIGFLAQVIALLEDHAFKSQLIRQNPTLTFLRQAALLSQSMPGDLREAILSAQSSKKLLEYMDADRERRAMIRTSTAVDVIQGGDKVNSLPESAAVLINHRIAIQDSVQDVKSHYVELLAPWADKWDFRLDAFGERRPAKKNSLKCNGINDSGDLILAAQYELESSPVSNWEDPRFRWLAGTIKGVFGDTVVVAPEMLSGNTDTRYYWDLSPQIYRMSPWRASHDPRGTRMHTVDERMPVKGLVEMVKFYHEFIRVVDEVRL</sequence>
<organism evidence="9 10">
    <name type="scientific">Capronia coronata CBS 617.96</name>
    <dbReference type="NCBI Taxonomy" id="1182541"/>
    <lineage>
        <taxon>Eukaryota</taxon>
        <taxon>Fungi</taxon>
        <taxon>Dikarya</taxon>
        <taxon>Ascomycota</taxon>
        <taxon>Pezizomycotina</taxon>
        <taxon>Eurotiomycetes</taxon>
        <taxon>Chaetothyriomycetidae</taxon>
        <taxon>Chaetothyriales</taxon>
        <taxon>Herpotrichiellaceae</taxon>
        <taxon>Capronia</taxon>
    </lineage>
</organism>
<dbReference type="InterPro" id="IPR002933">
    <property type="entry name" value="Peptidase_M20"/>
</dbReference>
<evidence type="ECO:0000256" key="1">
    <source>
        <dbReference type="ARBA" id="ARBA00006247"/>
    </source>
</evidence>
<dbReference type="SUPFAM" id="SSF53187">
    <property type="entry name" value="Zn-dependent exopeptidases"/>
    <property type="match status" value="1"/>
</dbReference>
<dbReference type="InterPro" id="IPR011650">
    <property type="entry name" value="Peptidase_M20_dimer"/>
</dbReference>
<dbReference type="EMBL" id="AMWN01000001">
    <property type="protein sequence ID" value="EXJ95212.1"/>
    <property type="molecule type" value="Genomic_DNA"/>
</dbReference>
<dbReference type="InterPro" id="IPR036264">
    <property type="entry name" value="Bact_exopeptidase_dim_dom"/>
</dbReference>
<evidence type="ECO:0000313" key="10">
    <source>
        <dbReference type="Proteomes" id="UP000019484"/>
    </source>
</evidence>
<evidence type="ECO:0000256" key="4">
    <source>
        <dbReference type="ARBA" id="ARBA00022801"/>
    </source>
</evidence>
<feature type="binding site" evidence="7">
    <location>
        <position position="151"/>
    </location>
    <ligand>
        <name>Zn(2+)</name>
        <dbReference type="ChEBI" id="CHEBI:29105"/>
        <label>1</label>
    </ligand>
</feature>
<protein>
    <recommendedName>
        <fullName evidence="8">Peptidase M20 dimerisation domain-containing protein</fullName>
    </recommendedName>
</protein>
<dbReference type="Pfam" id="PF01546">
    <property type="entry name" value="Peptidase_M20"/>
    <property type="match status" value="1"/>
</dbReference>
<keyword evidence="3 7" id="KW-0479">Metal-binding</keyword>
<dbReference type="PROSITE" id="PS00758">
    <property type="entry name" value="ARGE_DAPE_CPG2_1"/>
    <property type="match status" value="1"/>
</dbReference>
<reference evidence="9 10" key="1">
    <citation type="submission" date="2013-03" db="EMBL/GenBank/DDBJ databases">
        <title>The Genome Sequence of Capronia coronata CBS 617.96.</title>
        <authorList>
            <consortium name="The Broad Institute Genomics Platform"/>
            <person name="Cuomo C."/>
            <person name="de Hoog S."/>
            <person name="Gorbushina A."/>
            <person name="Walker B."/>
            <person name="Young S.K."/>
            <person name="Zeng Q."/>
            <person name="Gargeya S."/>
            <person name="Fitzgerald M."/>
            <person name="Haas B."/>
            <person name="Abouelleil A."/>
            <person name="Allen A.W."/>
            <person name="Alvarado L."/>
            <person name="Arachchi H.M."/>
            <person name="Berlin A.M."/>
            <person name="Chapman S.B."/>
            <person name="Gainer-Dewar J."/>
            <person name="Goldberg J."/>
            <person name="Griggs A."/>
            <person name="Gujja S."/>
            <person name="Hansen M."/>
            <person name="Howarth C."/>
            <person name="Imamovic A."/>
            <person name="Ireland A."/>
            <person name="Larimer J."/>
            <person name="McCowan C."/>
            <person name="Murphy C."/>
            <person name="Pearson M."/>
            <person name="Poon T.W."/>
            <person name="Priest M."/>
            <person name="Roberts A."/>
            <person name="Saif S."/>
            <person name="Shea T."/>
            <person name="Sisk P."/>
            <person name="Sykes S."/>
            <person name="Wortman J."/>
            <person name="Nusbaum C."/>
            <person name="Birren B."/>
        </authorList>
    </citation>
    <scope>NUCLEOTIDE SEQUENCE [LARGE SCALE GENOMIC DNA]</scope>
    <source>
        <strain evidence="9 10">CBS 617.96</strain>
    </source>
</reference>
<evidence type="ECO:0000256" key="2">
    <source>
        <dbReference type="ARBA" id="ARBA00022670"/>
    </source>
</evidence>
<dbReference type="Pfam" id="PF07687">
    <property type="entry name" value="M20_dimer"/>
    <property type="match status" value="1"/>
</dbReference>
<feature type="active site" description="Proton acceptor" evidence="6">
    <location>
        <position position="185"/>
    </location>
</feature>
<dbReference type="AlphaFoldDB" id="W9YQL5"/>
<feature type="binding site" evidence="7">
    <location>
        <position position="186"/>
    </location>
    <ligand>
        <name>Zn(2+)</name>
        <dbReference type="ChEBI" id="CHEBI:29105"/>
        <label>1</label>
    </ligand>
</feature>
<feature type="domain" description="Peptidase M20 dimerisation" evidence="8">
    <location>
        <begin position="235"/>
        <end position="381"/>
    </location>
</feature>
<dbReference type="HOGENOM" id="CLU_021802_11_0_1"/>
<proteinExistence type="inferred from homology"/>
<dbReference type="Gene3D" id="1.10.150.900">
    <property type="match status" value="1"/>
</dbReference>
<feature type="binding site" evidence="7">
    <location>
        <position position="151"/>
    </location>
    <ligand>
        <name>Zn(2+)</name>
        <dbReference type="ChEBI" id="CHEBI:29105"/>
        <label>2</label>
    </ligand>
</feature>
<dbReference type="RefSeq" id="XP_007719441.1">
    <property type="nucleotide sequence ID" value="XM_007721251.1"/>
</dbReference>
<keyword evidence="2" id="KW-0645">Protease</keyword>